<evidence type="ECO:0000256" key="1">
    <source>
        <dbReference type="SAM" id="Coils"/>
    </source>
</evidence>
<comment type="caution">
    <text evidence="2">The sequence shown here is derived from an EMBL/GenBank/DDBJ whole genome shotgun (WGS) entry which is preliminary data.</text>
</comment>
<name>A0A1Q3BVL0_CEPFO</name>
<dbReference type="InParanoid" id="A0A1Q3BVL0"/>
<keyword evidence="3" id="KW-1185">Reference proteome</keyword>
<dbReference type="STRING" id="3775.A0A1Q3BVL0"/>
<proteinExistence type="predicted"/>
<evidence type="ECO:0000313" key="3">
    <source>
        <dbReference type="Proteomes" id="UP000187406"/>
    </source>
</evidence>
<organism evidence="2 3">
    <name type="scientific">Cephalotus follicularis</name>
    <name type="common">Albany pitcher plant</name>
    <dbReference type="NCBI Taxonomy" id="3775"/>
    <lineage>
        <taxon>Eukaryota</taxon>
        <taxon>Viridiplantae</taxon>
        <taxon>Streptophyta</taxon>
        <taxon>Embryophyta</taxon>
        <taxon>Tracheophyta</taxon>
        <taxon>Spermatophyta</taxon>
        <taxon>Magnoliopsida</taxon>
        <taxon>eudicotyledons</taxon>
        <taxon>Gunneridae</taxon>
        <taxon>Pentapetalae</taxon>
        <taxon>rosids</taxon>
        <taxon>fabids</taxon>
        <taxon>Oxalidales</taxon>
        <taxon>Cephalotaceae</taxon>
        <taxon>Cephalotus</taxon>
    </lineage>
</organism>
<feature type="coiled-coil region" evidence="1">
    <location>
        <begin position="182"/>
        <end position="223"/>
    </location>
</feature>
<sequence length="290" mass="33156">MEEYLQHMKTLRSQMNDVEDQAAKISVEEQTQITTIQTLEKDVHSANSQTKQLKEDIEQMMKAKGQTCAQILEKQRRISALESDSSTLTQTLELIHQERDTLSAKFIEKSTYYTKVAEDINTKLQKQQVMAQNDEQTAGAEGKSSIDNHLIMDNQVGNFSHEFRFEELQPSNSLKYQRNEARKNLQAKLDTAKAKLDSITQMKSELLRENNKLKQFMDQAKCRANDFKPELLAMDTETLEEEGRALESDKAGETEYLQSLHNQIEKLKGISHVITCACGEKYKVVVDICA</sequence>
<evidence type="ECO:0000313" key="2">
    <source>
        <dbReference type="EMBL" id="GAV72020.1"/>
    </source>
</evidence>
<dbReference type="AlphaFoldDB" id="A0A1Q3BVL0"/>
<keyword evidence="1" id="KW-0175">Coiled coil</keyword>
<dbReference type="Proteomes" id="UP000187406">
    <property type="component" value="Unassembled WGS sequence"/>
</dbReference>
<dbReference type="OrthoDB" id="1933536at2759"/>
<reference evidence="3" key="1">
    <citation type="submission" date="2016-04" db="EMBL/GenBank/DDBJ databases">
        <title>Cephalotus genome sequencing.</title>
        <authorList>
            <person name="Fukushima K."/>
            <person name="Hasebe M."/>
            <person name="Fang X."/>
        </authorList>
    </citation>
    <scope>NUCLEOTIDE SEQUENCE [LARGE SCALE GENOMIC DNA]</scope>
    <source>
        <strain evidence="3">cv. St1</strain>
    </source>
</reference>
<feature type="coiled-coil region" evidence="1">
    <location>
        <begin position="1"/>
        <end position="63"/>
    </location>
</feature>
<accession>A0A1Q3BVL0</accession>
<gene>
    <name evidence="2" type="ORF">CFOL_v3_15509</name>
</gene>
<dbReference type="PANTHER" id="PTHR38353">
    <property type="entry name" value="TROPOMYOSIN"/>
    <property type="match status" value="1"/>
</dbReference>
<protein>
    <submittedName>
        <fullName evidence="2">Uncharacterized protein</fullName>
    </submittedName>
</protein>
<dbReference type="PANTHER" id="PTHR38353:SF2">
    <property type="entry name" value="TROPOMYOSIN"/>
    <property type="match status" value="1"/>
</dbReference>
<dbReference type="EMBL" id="BDDD01000956">
    <property type="protein sequence ID" value="GAV72020.1"/>
    <property type="molecule type" value="Genomic_DNA"/>
</dbReference>